<keyword evidence="8" id="KW-1185">Reference proteome</keyword>
<dbReference type="NCBIfam" id="TIGR00724">
    <property type="entry name" value="urea_amlyse_rel"/>
    <property type="match status" value="1"/>
</dbReference>
<reference evidence="6 8" key="1">
    <citation type="submission" date="2018-05" db="EMBL/GenBank/DDBJ databases">
        <title>The complete genome of Lysobacter maris HZ9B, a marine bacterium antagonistic against terrestrial plant pathogens.</title>
        <authorList>
            <person name="Zhang X.-Q."/>
        </authorList>
    </citation>
    <scope>NUCLEOTIDE SEQUENCE [LARGE SCALE GENOMIC DNA]</scope>
    <source>
        <strain evidence="6 8">HZ9B</strain>
    </source>
</reference>
<evidence type="ECO:0000313" key="8">
    <source>
        <dbReference type="Proteomes" id="UP000249447"/>
    </source>
</evidence>
<dbReference type="OrthoDB" id="9768696at2"/>
<dbReference type="GO" id="GO:0016787">
    <property type="term" value="F:hydrolase activity"/>
    <property type="evidence" value="ECO:0007669"/>
    <property type="project" value="UniProtKB-KW"/>
</dbReference>
<dbReference type="InterPro" id="IPR052708">
    <property type="entry name" value="PxpC"/>
</dbReference>
<dbReference type="Proteomes" id="UP000320431">
    <property type="component" value="Unassembled WGS sequence"/>
</dbReference>
<organism evidence="6 8">
    <name type="scientific">Marilutibacter maris</name>
    <dbReference type="NCBI Taxonomy" id="1605891"/>
    <lineage>
        <taxon>Bacteria</taxon>
        <taxon>Pseudomonadati</taxon>
        <taxon>Pseudomonadota</taxon>
        <taxon>Gammaproteobacteria</taxon>
        <taxon>Lysobacterales</taxon>
        <taxon>Lysobacteraceae</taxon>
        <taxon>Marilutibacter</taxon>
    </lineage>
</organism>
<feature type="domain" description="Carboxyltransferase" evidence="5">
    <location>
        <begin position="24"/>
        <end position="306"/>
    </location>
</feature>
<dbReference type="KEGG" id="lmb:C9I47_1319"/>
<dbReference type="AlphaFoldDB" id="A0A2U9T3E9"/>
<sequence>MKLQVEQPGALTTVQDRGRTGWRHLGVAAAGALDPDAARLANRLVGNPADAAVLEYTLIGPTLRLDAPTTIALCGAEVEASHTAGDGTRTPVGSGRPVRLPPGSLRIGPLRHGIRGWLAIAGGLRTPPMLGSRSTDLRGGFGGHAGRALVRGDVLLAASAGLPSPQLPWQPSWWVEFDPLPDAAIVVHFVPAMALDETARALASRPWRVDVRSNRQGLRLQGEALQVPAGDIVSTAVAPGTLQLPPDGQPIVLLADAQTTGGYRRIGHVITADLPLLAQAGPGTALQLVAVDADTAASLREARRAQWRRLEYLLDERLRSLPPAG</sequence>
<name>A0A2U9T3E9_9GAMM</name>
<accession>A0A2U9T3E9</accession>
<dbReference type="PANTHER" id="PTHR43309">
    <property type="entry name" value="5-OXOPROLINASE SUBUNIT C"/>
    <property type="match status" value="1"/>
</dbReference>
<gene>
    <name evidence="6" type="ORF">C9I47_1319</name>
    <name evidence="7" type="ORF">FKV24_014790</name>
</gene>
<keyword evidence="1" id="KW-0547">Nucleotide-binding</keyword>
<reference evidence="7 9" key="2">
    <citation type="submission" date="2019-10" db="EMBL/GenBank/DDBJ databases">
        <title>Lysobacter alkalisoli sp. nov., isolated from saline-alkaline soil.</title>
        <authorList>
            <person name="Sun J.-Q."/>
        </authorList>
    </citation>
    <scope>NUCLEOTIDE SEQUENCE [LARGE SCALE GENOMIC DNA]</scope>
    <source>
        <strain evidence="7 9">KCTC 42381</strain>
    </source>
</reference>
<evidence type="ECO:0000256" key="2">
    <source>
        <dbReference type="ARBA" id="ARBA00022801"/>
    </source>
</evidence>
<keyword evidence="7" id="KW-0456">Lyase</keyword>
<dbReference type="SUPFAM" id="SSF50891">
    <property type="entry name" value="Cyclophilin-like"/>
    <property type="match status" value="1"/>
</dbReference>
<evidence type="ECO:0000256" key="3">
    <source>
        <dbReference type="ARBA" id="ARBA00022840"/>
    </source>
</evidence>
<dbReference type="Gene3D" id="2.40.100.10">
    <property type="entry name" value="Cyclophilin-like"/>
    <property type="match status" value="1"/>
</dbReference>
<dbReference type="GO" id="GO:0016829">
    <property type="term" value="F:lyase activity"/>
    <property type="evidence" value="ECO:0007669"/>
    <property type="project" value="UniProtKB-KW"/>
</dbReference>
<dbReference type="Proteomes" id="UP000249447">
    <property type="component" value="Chromosome"/>
</dbReference>
<evidence type="ECO:0000256" key="4">
    <source>
        <dbReference type="SAM" id="MobiDB-lite"/>
    </source>
</evidence>
<keyword evidence="2" id="KW-0378">Hydrolase</keyword>
<dbReference type="GO" id="GO:0005524">
    <property type="term" value="F:ATP binding"/>
    <property type="evidence" value="ECO:0007669"/>
    <property type="project" value="UniProtKB-KW"/>
</dbReference>
<dbReference type="EMBL" id="VICD02000254">
    <property type="protein sequence ID" value="KAB8172430.1"/>
    <property type="molecule type" value="Genomic_DNA"/>
</dbReference>
<dbReference type="Pfam" id="PF02626">
    <property type="entry name" value="CT_A_B"/>
    <property type="match status" value="1"/>
</dbReference>
<dbReference type="InterPro" id="IPR003778">
    <property type="entry name" value="CT_A_B"/>
</dbReference>
<evidence type="ECO:0000313" key="9">
    <source>
        <dbReference type="Proteomes" id="UP000320431"/>
    </source>
</evidence>
<dbReference type="RefSeq" id="WP_111266136.1">
    <property type="nucleotide sequence ID" value="NZ_CP029843.1"/>
</dbReference>
<evidence type="ECO:0000313" key="6">
    <source>
        <dbReference type="EMBL" id="AWV07023.1"/>
    </source>
</evidence>
<proteinExistence type="predicted"/>
<keyword evidence="3" id="KW-0067">ATP-binding</keyword>
<dbReference type="InterPro" id="IPR029000">
    <property type="entry name" value="Cyclophilin-like_dom_sf"/>
</dbReference>
<evidence type="ECO:0000313" key="7">
    <source>
        <dbReference type="EMBL" id="KAB8172430.1"/>
    </source>
</evidence>
<dbReference type="PANTHER" id="PTHR43309:SF3">
    <property type="entry name" value="5-OXOPROLINASE SUBUNIT C"/>
    <property type="match status" value="1"/>
</dbReference>
<evidence type="ECO:0000259" key="5">
    <source>
        <dbReference type="SMART" id="SM00797"/>
    </source>
</evidence>
<dbReference type="EMBL" id="CP029843">
    <property type="protein sequence ID" value="AWV07023.1"/>
    <property type="molecule type" value="Genomic_DNA"/>
</dbReference>
<dbReference type="SMART" id="SM00797">
    <property type="entry name" value="AHS2"/>
    <property type="match status" value="1"/>
</dbReference>
<protein>
    <submittedName>
        <fullName evidence="7">5-oxoprolinase/urea amidolyase family protein</fullName>
    </submittedName>
</protein>
<feature type="region of interest" description="Disordered" evidence="4">
    <location>
        <begin position="82"/>
        <end position="101"/>
    </location>
</feature>
<evidence type="ECO:0000256" key="1">
    <source>
        <dbReference type="ARBA" id="ARBA00022741"/>
    </source>
</evidence>